<feature type="compositionally biased region" description="Low complexity" evidence="2">
    <location>
        <begin position="453"/>
        <end position="465"/>
    </location>
</feature>
<dbReference type="GO" id="GO:0000062">
    <property type="term" value="F:fatty-acyl-CoA binding"/>
    <property type="evidence" value="ECO:0007669"/>
    <property type="project" value="InterPro"/>
</dbReference>
<feature type="region of interest" description="Disordered" evidence="2">
    <location>
        <begin position="1"/>
        <end position="82"/>
    </location>
</feature>
<organism evidence="4 5">
    <name type="scientific">Puccinia graminis f. sp. tritici</name>
    <dbReference type="NCBI Taxonomy" id="56615"/>
    <lineage>
        <taxon>Eukaryota</taxon>
        <taxon>Fungi</taxon>
        <taxon>Dikarya</taxon>
        <taxon>Basidiomycota</taxon>
        <taxon>Pucciniomycotina</taxon>
        <taxon>Pucciniomycetes</taxon>
        <taxon>Pucciniales</taxon>
        <taxon>Pucciniaceae</taxon>
        <taxon>Puccinia</taxon>
    </lineage>
</organism>
<feature type="compositionally biased region" description="Low complexity" evidence="2">
    <location>
        <begin position="10"/>
        <end position="22"/>
    </location>
</feature>
<evidence type="ECO:0000313" key="5">
    <source>
        <dbReference type="Proteomes" id="UP000325313"/>
    </source>
</evidence>
<dbReference type="AlphaFoldDB" id="A0A5B0NAH1"/>
<dbReference type="InterPro" id="IPR035984">
    <property type="entry name" value="Acyl-CoA-binding_sf"/>
</dbReference>
<feature type="domain" description="ACB" evidence="3">
    <location>
        <begin position="87"/>
        <end position="180"/>
    </location>
</feature>
<feature type="compositionally biased region" description="Low complexity" evidence="2">
    <location>
        <begin position="308"/>
        <end position="333"/>
    </location>
</feature>
<evidence type="ECO:0000259" key="3">
    <source>
        <dbReference type="PROSITE" id="PS51228"/>
    </source>
</evidence>
<feature type="compositionally biased region" description="Polar residues" evidence="2">
    <location>
        <begin position="272"/>
        <end position="295"/>
    </location>
</feature>
<comment type="caution">
    <text evidence="4">The sequence shown here is derived from an EMBL/GenBank/DDBJ whole genome shotgun (WGS) entry which is preliminary data.</text>
</comment>
<evidence type="ECO:0000256" key="1">
    <source>
        <dbReference type="ARBA" id="ARBA00023121"/>
    </source>
</evidence>
<reference evidence="4 5" key="1">
    <citation type="submission" date="2019-05" db="EMBL/GenBank/DDBJ databases">
        <title>Emergence of the Ug99 lineage of the wheat stem rust pathogen through somatic hybridization.</title>
        <authorList>
            <person name="Li F."/>
            <person name="Upadhyaya N.M."/>
            <person name="Sperschneider J."/>
            <person name="Matny O."/>
            <person name="Nguyen-Phuc H."/>
            <person name="Mago R."/>
            <person name="Raley C."/>
            <person name="Miller M.E."/>
            <person name="Silverstein K.A.T."/>
            <person name="Henningsen E."/>
            <person name="Hirsch C.D."/>
            <person name="Visser B."/>
            <person name="Pretorius Z.A."/>
            <person name="Steffenson B.J."/>
            <person name="Schwessinger B."/>
            <person name="Dodds P.N."/>
            <person name="Figueroa M."/>
        </authorList>
    </citation>
    <scope>NUCLEOTIDE SEQUENCE [LARGE SCALE GENOMIC DNA]</scope>
    <source>
        <strain evidence="4 5">Ug99</strain>
    </source>
</reference>
<accession>A0A5B0NAH1</accession>
<dbReference type="PROSITE" id="PS51228">
    <property type="entry name" value="ACB_2"/>
    <property type="match status" value="1"/>
</dbReference>
<dbReference type="EMBL" id="VDEP01000417">
    <property type="protein sequence ID" value="KAA1085140.1"/>
    <property type="molecule type" value="Genomic_DNA"/>
</dbReference>
<gene>
    <name evidence="4" type="ORF">PGTUg99_011998</name>
</gene>
<feature type="compositionally biased region" description="Low complexity" evidence="2">
    <location>
        <begin position="40"/>
        <end position="72"/>
    </location>
</feature>
<feature type="region of interest" description="Disordered" evidence="2">
    <location>
        <begin position="222"/>
        <end position="346"/>
    </location>
</feature>
<feature type="region of interest" description="Disordered" evidence="2">
    <location>
        <begin position="426"/>
        <end position="465"/>
    </location>
</feature>
<feature type="compositionally biased region" description="Acidic residues" evidence="2">
    <location>
        <begin position="239"/>
        <end position="250"/>
    </location>
</feature>
<proteinExistence type="predicted"/>
<feature type="compositionally biased region" description="Basic and acidic residues" evidence="2">
    <location>
        <begin position="73"/>
        <end position="82"/>
    </location>
</feature>
<dbReference type="InterPro" id="IPR014352">
    <property type="entry name" value="FERM/acyl-CoA-bd_prot_sf"/>
</dbReference>
<dbReference type="SUPFAM" id="SSF47027">
    <property type="entry name" value="Acyl-CoA binding protein"/>
    <property type="match status" value="1"/>
</dbReference>
<dbReference type="InterPro" id="IPR000582">
    <property type="entry name" value="Acyl-CoA-binding_protein"/>
</dbReference>
<dbReference type="PANTHER" id="PTHR23310:SF133">
    <property type="entry name" value="COA BINDING PROTEIN, PUTATIVE (AFU_ORTHOLOGUE AFUA_1G12300)-RELATED"/>
    <property type="match status" value="1"/>
</dbReference>
<name>A0A5B0NAH1_PUCGR</name>
<evidence type="ECO:0000313" key="4">
    <source>
        <dbReference type="EMBL" id="KAA1085140.1"/>
    </source>
</evidence>
<evidence type="ECO:0000256" key="2">
    <source>
        <dbReference type="SAM" id="MobiDB-lite"/>
    </source>
</evidence>
<dbReference type="Proteomes" id="UP000325313">
    <property type="component" value="Unassembled WGS sequence"/>
</dbReference>
<keyword evidence="1" id="KW-0446">Lipid-binding</keyword>
<sequence length="508" mass="56119">MPTRTGGNPSGSRPLSSSSRLENFPKNGLGQPYTHKQQHSSSIGSSSTSLLAKSSVLPPSNPETSNESPPSNHSHDNSQSDHEEAFIEPLFQTALHIVQSSLPRSGQIQPTYNDKLLLYSLFKQAVHGDVKSTISKRPGVFDMLGRAKWDAWKAREGLSCSEAKRLYVESVLKILRSHRDRPEARLLIESLSGYEAYLATVDHMSDSDEDLYSERKIEIPASMRGSIHTLSGQEQAQEGAEEEERSEENESAGSKSDEKSADQLEEEEEDIQTSGLGPYKSSSQLPDPINSSTETHILPPHSPRAIEPSSATSSESLSQSPSPKDDSSPAQASQESIQSTHIEPSEPRFTYAQVQRLVDQTPQTLPFHSLRSPLNHPTHSHPDLSRLTLPQSSHDPYSSSLALLQSNLEKLNQTIDLLHTLISKIHPPQHHSSTSSPPPPPSALNKNILVATPSSSPSSNPHHKSYSLLSLSRLRTVLNHPWVKRLFLDLSLFFLLLKARKFFNKRPV</sequence>
<feature type="region of interest" description="Disordered" evidence="2">
    <location>
        <begin position="366"/>
        <end position="396"/>
    </location>
</feature>
<protein>
    <recommendedName>
        <fullName evidence="3">ACB domain-containing protein</fullName>
    </recommendedName>
</protein>
<dbReference type="PANTHER" id="PTHR23310">
    <property type="entry name" value="ACYL-COA-BINDING PROTEIN, ACBP"/>
    <property type="match status" value="1"/>
</dbReference>
<dbReference type="Gene3D" id="1.20.80.10">
    <property type="match status" value="1"/>
</dbReference>
<dbReference type="Pfam" id="PF00887">
    <property type="entry name" value="ACBP"/>
    <property type="match status" value="1"/>
</dbReference>
<dbReference type="GO" id="GO:0006631">
    <property type="term" value="P:fatty acid metabolic process"/>
    <property type="evidence" value="ECO:0007669"/>
    <property type="project" value="TreeGrafter"/>
</dbReference>